<dbReference type="GeneID" id="16997768"/>
<proteinExistence type="inferred from homology"/>
<keyword evidence="3" id="KW-0648">Protein biosynthesis</keyword>
<dbReference type="NCBIfam" id="TIGR00168">
    <property type="entry name" value="infC"/>
    <property type="match status" value="1"/>
</dbReference>
<dbReference type="HOGENOM" id="CLU_551378_0_0_1"/>
<keyword evidence="8" id="KW-1185">Reference proteome</keyword>
<dbReference type="Gramene" id="CMT223CT">
    <property type="protein sequence ID" value="CMT223CT"/>
    <property type="gene ID" value="CMT223C"/>
</dbReference>
<dbReference type="Gene3D" id="3.10.20.80">
    <property type="entry name" value="Translation initiation factor 3 (IF-3), N-terminal domain"/>
    <property type="match status" value="1"/>
</dbReference>
<dbReference type="STRING" id="280699.M1V7L9"/>
<dbReference type="GO" id="GO:0043022">
    <property type="term" value="F:ribosome binding"/>
    <property type="evidence" value="ECO:0007669"/>
    <property type="project" value="TreeGrafter"/>
</dbReference>
<evidence type="ECO:0000256" key="3">
    <source>
        <dbReference type="ARBA" id="ARBA00022917"/>
    </source>
</evidence>
<gene>
    <name evidence="7" type="ORF">CYME_CMT223C</name>
</gene>
<dbReference type="InterPro" id="IPR019814">
    <property type="entry name" value="Translation_initiation_fac_3_N"/>
</dbReference>
<evidence type="ECO:0000313" key="7">
    <source>
        <dbReference type="EMBL" id="BAM83210.1"/>
    </source>
</evidence>
<dbReference type="AlphaFoldDB" id="M1V7L9"/>
<evidence type="ECO:0000313" key="8">
    <source>
        <dbReference type="Proteomes" id="UP000007014"/>
    </source>
</evidence>
<protein>
    <submittedName>
        <fullName evidence="7">Similar to translation initiation factor IF-3</fullName>
    </submittedName>
</protein>
<dbReference type="SUPFAM" id="SSF54364">
    <property type="entry name" value="Translation initiation factor IF3, N-terminal domain"/>
    <property type="match status" value="1"/>
</dbReference>
<accession>M1V7L9</accession>
<keyword evidence="2 7" id="KW-0396">Initiation factor</keyword>
<feature type="domain" description="Translation initiation factor 3 N-terminal" evidence="6">
    <location>
        <begin position="272"/>
        <end position="327"/>
    </location>
</feature>
<organism evidence="7 8">
    <name type="scientific">Cyanidioschyzon merolae (strain NIES-3377 / 10D)</name>
    <name type="common">Unicellular red alga</name>
    <dbReference type="NCBI Taxonomy" id="280699"/>
    <lineage>
        <taxon>Eukaryota</taxon>
        <taxon>Rhodophyta</taxon>
        <taxon>Bangiophyceae</taxon>
        <taxon>Cyanidiales</taxon>
        <taxon>Cyanidiaceae</taxon>
        <taxon>Cyanidioschyzon</taxon>
    </lineage>
</organism>
<dbReference type="InterPro" id="IPR019815">
    <property type="entry name" value="Translation_initiation_fac_3_C"/>
</dbReference>
<dbReference type="Proteomes" id="UP000007014">
    <property type="component" value="Chromosome 20"/>
</dbReference>
<dbReference type="Pfam" id="PF00707">
    <property type="entry name" value="IF3_C"/>
    <property type="match status" value="1"/>
</dbReference>
<feature type="region of interest" description="Disordered" evidence="4">
    <location>
        <begin position="426"/>
        <end position="495"/>
    </location>
</feature>
<comment type="similarity">
    <text evidence="1">Belongs to the IF-3 family.</text>
</comment>
<dbReference type="InterPro" id="IPR001288">
    <property type="entry name" value="Translation_initiation_fac_3"/>
</dbReference>
<dbReference type="Pfam" id="PF05198">
    <property type="entry name" value="IF3_N"/>
    <property type="match status" value="1"/>
</dbReference>
<evidence type="ECO:0000259" key="6">
    <source>
        <dbReference type="Pfam" id="PF05198"/>
    </source>
</evidence>
<dbReference type="SUPFAM" id="SSF55200">
    <property type="entry name" value="Translation initiation factor IF3, C-terminal domain"/>
    <property type="match status" value="1"/>
</dbReference>
<dbReference type="PANTHER" id="PTHR10938:SF0">
    <property type="entry name" value="TRANSLATION INITIATION FACTOR IF-3, MITOCHONDRIAL"/>
    <property type="match status" value="1"/>
</dbReference>
<feature type="compositionally biased region" description="Low complexity" evidence="4">
    <location>
        <begin position="472"/>
        <end position="487"/>
    </location>
</feature>
<evidence type="ECO:0000256" key="2">
    <source>
        <dbReference type="ARBA" id="ARBA00022540"/>
    </source>
</evidence>
<dbReference type="RefSeq" id="XP_005539246.1">
    <property type="nucleotide sequence ID" value="XM_005539189.1"/>
</dbReference>
<feature type="domain" description="Translation initiation factor 3 C-terminal" evidence="5">
    <location>
        <begin position="357"/>
        <end position="423"/>
    </location>
</feature>
<dbReference type="PANTHER" id="PTHR10938">
    <property type="entry name" value="TRANSLATION INITIATION FACTOR IF-3"/>
    <property type="match status" value="1"/>
</dbReference>
<dbReference type="GO" id="GO:0005737">
    <property type="term" value="C:cytoplasm"/>
    <property type="evidence" value="ECO:0007669"/>
    <property type="project" value="UniProtKB-ARBA"/>
</dbReference>
<dbReference type="GO" id="GO:0003743">
    <property type="term" value="F:translation initiation factor activity"/>
    <property type="evidence" value="ECO:0007669"/>
    <property type="project" value="UniProtKB-KW"/>
</dbReference>
<dbReference type="KEGG" id="cme:CYME_CMT223C"/>
<evidence type="ECO:0000259" key="5">
    <source>
        <dbReference type="Pfam" id="PF00707"/>
    </source>
</evidence>
<evidence type="ECO:0000256" key="4">
    <source>
        <dbReference type="SAM" id="MobiDB-lite"/>
    </source>
</evidence>
<feature type="region of interest" description="Disordered" evidence="4">
    <location>
        <begin position="107"/>
        <end position="136"/>
    </location>
</feature>
<sequence length="495" mass="54931">MRTRHSGDWCSVWLRGLASAHAQHGLAQEGCPASTATLVRTPLLTYESWRKRCRWDRFCQHLGFIRAFGPVAETSTRVATATAYSRAHAVPACKASTASSVLHMRRITSFSSPPAPHSSRRRRREQTASRGVQTSAPEQRCRLDPLLMPESARVLHRLSCWIRRSVTRWNDNHGYMPRRDAFGMRFSHETLSRTSTQSRRLPGAAADTGYTRVLGHVQSALYGVTATAAKYSKASCASLVAVEVASTARRSFVVAAASQVKPRMVEKARLRVNDEIPSTMQCLLVDTNGEALGTFSVADALQKASSRGLDLVEVAPKARPLPVCRLVTSARDVLSTRSAKAKRNMVKAARKTRQQVTKEIRLSPVTQSHDFALKMRRAREFLMRGLRVRVYILFRRGHGRKQQEAETLLVQARDALADIGQIQPGSFFESGVETEPETQPGALGSSAPGIADASPSAPVTRRTLDFVMHPLSRSQQQQQQQQQQQEQRQSEAERG</sequence>
<dbReference type="EMBL" id="AP006502">
    <property type="protein sequence ID" value="BAM83210.1"/>
    <property type="molecule type" value="Genomic_DNA"/>
</dbReference>
<dbReference type="InterPro" id="IPR036787">
    <property type="entry name" value="T_IF-3_N_sf"/>
</dbReference>
<dbReference type="OrthoDB" id="5666at2759"/>
<dbReference type="InterPro" id="IPR036788">
    <property type="entry name" value="T_IF-3_C_sf"/>
</dbReference>
<dbReference type="Gene3D" id="3.30.110.10">
    <property type="entry name" value="Translation initiation factor 3 (IF-3), C-terminal domain"/>
    <property type="match status" value="1"/>
</dbReference>
<reference evidence="7 8" key="1">
    <citation type="journal article" date="2004" name="Nature">
        <title>Genome sequence of the ultrasmall unicellular red alga Cyanidioschyzon merolae 10D.</title>
        <authorList>
            <person name="Matsuzaki M."/>
            <person name="Misumi O."/>
            <person name="Shin-i T."/>
            <person name="Maruyama S."/>
            <person name="Takahara M."/>
            <person name="Miyagishima S."/>
            <person name="Mori T."/>
            <person name="Nishida K."/>
            <person name="Yagisawa F."/>
            <person name="Nishida K."/>
            <person name="Yoshida Y."/>
            <person name="Nishimura Y."/>
            <person name="Nakao S."/>
            <person name="Kobayashi T."/>
            <person name="Momoyama Y."/>
            <person name="Higashiyama T."/>
            <person name="Minoda A."/>
            <person name="Sano M."/>
            <person name="Nomoto H."/>
            <person name="Oishi K."/>
            <person name="Hayashi H."/>
            <person name="Ohta F."/>
            <person name="Nishizaka S."/>
            <person name="Haga S."/>
            <person name="Miura S."/>
            <person name="Morishita T."/>
            <person name="Kabeya Y."/>
            <person name="Terasawa K."/>
            <person name="Suzuki Y."/>
            <person name="Ishii Y."/>
            <person name="Asakawa S."/>
            <person name="Takano H."/>
            <person name="Ohta N."/>
            <person name="Kuroiwa H."/>
            <person name="Tanaka K."/>
            <person name="Shimizu N."/>
            <person name="Sugano S."/>
            <person name="Sato N."/>
            <person name="Nozaki H."/>
            <person name="Ogasawara N."/>
            <person name="Kohara Y."/>
            <person name="Kuroiwa T."/>
        </authorList>
    </citation>
    <scope>NUCLEOTIDE SEQUENCE [LARGE SCALE GENOMIC DNA]</scope>
    <source>
        <strain evidence="7 8">10D</strain>
    </source>
</reference>
<evidence type="ECO:0000256" key="1">
    <source>
        <dbReference type="ARBA" id="ARBA00005439"/>
    </source>
</evidence>
<dbReference type="GO" id="GO:0032790">
    <property type="term" value="P:ribosome disassembly"/>
    <property type="evidence" value="ECO:0007669"/>
    <property type="project" value="TreeGrafter"/>
</dbReference>
<name>M1V7L9_CYAM1</name>
<reference evidence="7 8" key="2">
    <citation type="journal article" date="2007" name="BMC Biol.">
        <title>A 100%-complete sequence reveals unusually simple genomic features in the hot-spring red alga Cyanidioschyzon merolae.</title>
        <authorList>
            <person name="Nozaki H."/>
            <person name="Takano H."/>
            <person name="Misumi O."/>
            <person name="Terasawa K."/>
            <person name="Matsuzaki M."/>
            <person name="Maruyama S."/>
            <person name="Nishida K."/>
            <person name="Yagisawa F."/>
            <person name="Yoshida Y."/>
            <person name="Fujiwara T."/>
            <person name="Takio S."/>
            <person name="Tamura K."/>
            <person name="Chung S.J."/>
            <person name="Nakamura S."/>
            <person name="Kuroiwa H."/>
            <person name="Tanaka K."/>
            <person name="Sato N."/>
            <person name="Kuroiwa T."/>
        </authorList>
    </citation>
    <scope>NUCLEOTIDE SEQUENCE [LARGE SCALE GENOMIC DNA]</scope>
    <source>
        <strain evidence="7 8">10D</strain>
    </source>
</reference>